<sequence length="287" mass="30076">MGAAVGLVGGAGLFCLWWACWVPDPDRAPRPPSRRLQLLRDDLVQAGMPGVGPASLAGASVVAALLVALGVGVASGSGVVGAAFGLLAAAGPTTLVRSRARRRRTSTREQWPEAVDHLTSGIRAGLSLPEALGQLAVRGPAELRPAFAAFAEDYRASGRLGDCLDRLKEALADPVADRIVEALRLTREVGGSDLGRLLRTLSAFLREDARTRSELEARQSWTVNGARLAVAAPWLVLALLASRPEAVAAYDSATGAGVLLAGLAASVVAYRLMVRIGRLPDEQRVLR</sequence>
<evidence type="ECO:0000313" key="8">
    <source>
        <dbReference type="EMBL" id="ROP26784.1"/>
    </source>
</evidence>
<dbReference type="EMBL" id="RJKN01000010">
    <property type="protein sequence ID" value="ROP26784.1"/>
    <property type="molecule type" value="Genomic_DNA"/>
</dbReference>
<comment type="caution">
    <text evidence="8">The sequence shown here is derived from an EMBL/GenBank/DDBJ whole genome shotgun (WGS) entry which is preliminary data.</text>
</comment>
<feature type="domain" description="Type II secretion system protein GspF" evidence="7">
    <location>
        <begin position="115"/>
        <end position="240"/>
    </location>
</feature>
<feature type="transmembrane region" description="Helical" evidence="6">
    <location>
        <begin position="6"/>
        <end position="22"/>
    </location>
</feature>
<dbReference type="OrthoDB" id="3217742at2"/>
<proteinExistence type="predicted"/>
<dbReference type="AlphaFoldDB" id="A0A3N1G987"/>
<gene>
    <name evidence="8" type="ORF">EDC03_3254</name>
</gene>
<evidence type="ECO:0000259" key="7">
    <source>
        <dbReference type="Pfam" id="PF00482"/>
    </source>
</evidence>
<keyword evidence="2" id="KW-1003">Cell membrane</keyword>
<keyword evidence="3 6" id="KW-0812">Transmembrane</keyword>
<evidence type="ECO:0000256" key="5">
    <source>
        <dbReference type="ARBA" id="ARBA00023136"/>
    </source>
</evidence>
<evidence type="ECO:0000256" key="3">
    <source>
        <dbReference type="ARBA" id="ARBA00022692"/>
    </source>
</evidence>
<evidence type="ECO:0000256" key="2">
    <source>
        <dbReference type="ARBA" id="ARBA00022475"/>
    </source>
</evidence>
<dbReference type="Pfam" id="PF00482">
    <property type="entry name" value="T2SSF"/>
    <property type="match status" value="1"/>
</dbReference>
<dbReference type="RefSeq" id="WP_123381306.1">
    <property type="nucleotide sequence ID" value="NZ_RJKN01000010.1"/>
</dbReference>
<keyword evidence="9" id="KW-1185">Reference proteome</keyword>
<dbReference type="Proteomes" id="UP000276232">
    <property type="component" value="Unassembled WGS sequence"/>
</dbReference>
<keyword evidence="5 6" id="KW-0472">Membrane</keyword>
<feature type="transmembrane region" description="Helical" evidence="6">
    <location>
        <begin position="43"/>
        <end position="71"/>
    </location>
</feature>
<dbReference type="PANTHER" id="PTHR35007">
    <property type="entry name" value="INTEGRAL MEMBRANE PROTEIN-RELATED"/>
    <property type="match status" value="1"/>
</dbReference>
<evidence type="ECO:0000256" key="6">
    <source>
        <dbReference type="SAM" id="Phobius"/>
    </source>
</evidence>
<evidence type="ECO:0000313" key="9">
    <source>
        <dbReference type="Proteomes" id="UP000276232"/>
    </source>
</evidence>
<dbReference type="InParanoid" id="A0A3N1G987"/>
<protein>
    <submittedName>
        <fullName evidence="8">Tight adherence protein B</fullName>
    </submittedName>
</protein>
<keyword evidence="4 6" id="KW-1133">Transmembrane helix</keyword>
<feature type="transmembrane region" description="Helical" evidence="6">
    <location>
        <begin position="221"/>
        <end position="241"/>
    </location>
</feature>
<evidence type="ECO:0000256" key="1">
    <source>
        <dbReference type="ARBA" id="ARBA00004651"/>
    </source>
</evidence>
<accession>A0A3N1G987</accession>
<name>A0A3N1G987_9ACTN</name>
<organism evidence="8 9">
    <name type="scientific">Pseudokineococcus lusitanus</name>
    <dbReference type="NCBI Taxonomy" id="763993"/>
    <lineage>
        <taxon>Bacteria</taxon>
        <taxon>Bacillati</taxon>
        <taxon>Actinomycetota</taxon>
        <taxon>Actinomycetes</taxon>
        <taxon>Kineosporiales</taxon>
        <taxon>Kineosporiaceae</taxon>
        <taxon>Pseudokineococcus</taxon>
    </lineage>
</organism>
<dbReference type="GO" id="GO:0005886">
    <property type="term" value="C:plasma membrane"/>
    <property type="evidence" value="ECO:0007669"/>
    <property type="project" value="UniProtKB-SubCell"/>
</dbReference>
<feature type="transmembrane region" description="Helical" evidence="6">
    <location>
        <begin position="253"/>
        <end position="274"/>
    </location>
</feature>
<dbReference type="PANTHER" id="PTHR35007:SF3">
    <property type="entry name" value="POSSIBLE CONSERVED ALANINE RICH MEMBRANE PROTEIN"/>
    <property type="match status" value="1"/>
</dbReference>
<comment type="subcellular location">
    <subcellularLocation>
        <location evidence="1">Cell membrane</location>
        <topology evidence="1">Multi-pass membrane protein</topology>
    </subcellularLocation>
</comment>
<feature type="transmembrane region" description="Helical" evidence="6">
    <location>
        <begin position="77"/>
        <end position="96"/>
    </location>
</feature>
<evidence type="ECO:0000256" key="4">
    <source>
        <dbReference type="ARBA" id="ARBA00022989"/>
    </source>
</evidence>
<reference evidence="8 9" key="1">
    <citation type="journal article" date="2015" name="Stand. Genomic Sci.">
        <title>Genomic Encyclopedia of Bacterial and Archaeal Type Strains, Phase III: the genomes of soil and plant-associated and newly described type strains.</title>
        <authorList>
            <person name="Whitman W.B."/>
            <person name="Woyke T."/>
            <person name="Klenk H.P."/>
            <person name="Zhou Y."/>
            <person name="Lilburn T.G."/>
            <person name="Beck B.J."/>
            <person name="De Vos P."/>
            <person name="Vandamme P."/>
            <person name="Eisen J.A."/>
            <person name="Garrity G."/>
            <person name="Hugenholtz P."/>
            <person name="Kyrpides N.C."/>
        </authorList>
    </citation>
    <scope>NUCLEOTIDE SEQUENCE [LARGE SCALE GENOMIC DNA]</scope>
    <source>
        <strain evidence="8 9">CECT 7306</strain>
    </source>
</reference>
<dbReference type="InterPro" id="IPR018076">
    <property type="entry name" value="T2SS_GspF_dom"/>
</dbReference>